<protein>
    <submittedName>
        <fullName evidence="1">EcsC family protein</fullName>
    </submittedName>
</protein>
<accession>A0ABV4GWU4</accession>
<sequence length="233" mass="24186">MSRREKTSPSDVEEPSALERRSTDLVTRLLKVGIDGLGPFDSAAQVARSARADHPSTESAVHAVVRQHSRLVAGNGFVTGLGGLLTLPVAMPANVFAFHVLAVRAVAAIAELRGYDTTRPEVRSAVLLTLVGADATDVLKTAGLPAGGRLTGLITSRVPRPVLMLVNKGVGFRLLARFGTQGLLRVPQRALPVVGGAVGAGVDTVMFRRITKNAEHALPPLAGAAVTPGEGSS</sequence>
<gene>
    <name evidence="1" type="ORF">AB2L27_03255</name>
</gene>
<proteinExistence type="predicted"/>
<dbReference type="InterPro" id="IPR024787">
    <property type="entry name" value="EcsC"/>
</dbReference>
<dbReference type="EMBL" id="JBGFTU010000003">
    <property type="protein sequence ID" value="MEZ0163783.1"/>
    <property type="molecule type" value="Genomic_DNA"/>
</dbReference>
<comment type="caution">
    <text evidence="1">The sequence shown here is derived from an EMBL/GenBank/DDBJ whole genome shotgun (WGS) entry which is preliminary data.</text>
</comment>
<dbReference type="Pfam" id="PF12787">
    <property type="entry name" value="EcsC"/>
    <property type="match status" value="1"/>
</dbReference>
<keyword evidence="2" id="KW-1185">Reference proteome</keyword>
<name>A0ABV4GWU4_9ACTN</name>
<evidence type="ECO:0000313" key="2">
    <source>
        <dbReference type="Proteomes" id="UP001565927"/>
    </source>
</evidence>
<organism evidence="1 2">
    <name type="scientific">Kineococcus halophytocola</name>
    <dbReference type="NCBI Taxonomy" id="3234027"/>
    <lineage>
        <taxon>Bacteria</taxon>
        <taxon>Bacillati</taxon>
        <taxon>Actinomycetota</taxon>
        <taxon>Actinomycetes</taxon>
        <taxon>Kineosporiales</taxon>
        <taxon>Kineosporiaceae</taxon>
        <taxon>Kineococcus</taxon>
    </lineage>
</organism>
<reference evidence="1 2" key="1">
    <citation type="submission" date="2024-07" db="EMBL/GenBank/DDBJ databases">
        <authorList>
            <person name="Thanompreechachai J."/>
            <person name="Duangmal K."/>
        </authorList>
    </citation>
    <scope>NUCLEOTIDE SEQUENCE [LARGE SCALE GENOMIC DNA]</scope>
    <source>
        <strain evidence="1 2">LSe6-4</strain>
    </source>
</reference>
<evidence type="ECO:0000313" key="1">
    <source>
        <dbReference type="EMBL" id="MEZ0163783.1"/>
    </source>
</evidence>
<dbReference type="RefSeq" id="WP_370440036.1">
    <property type="nucleotide sequence ID" value="NZ_JBGFTU010000003.1"/>
</dbReference>
<dbReference type="Proteomes" id="UP001565927">
    <property type="component" value="Unassembled WGS sequence"/>
</dbReference>